<accession>A0ACC2X0X9</accession>
<name>A0ACC2X0X9_9TREE</name>
<reference evidence="1" key="1">
    <citation type="submission" date="2023-04" db="EMBL/GenBank/DDBJ databases">
        <title>Draft Genome sequencing of Naganishia species isolated from polar environments using Oxford Nanopore Technology.</title>
        <authorList>
            <person name="Leo P."/>
            <person name="Venkateswaran K."/>
        </authorList>
    </citation>
    <scope>NUCLEOTIDE SEQUENCE</scope>
    <source>
        <strain evidence="1">DBVPG 5303</strain>
    </source>
</reference>
<dbReference type="Proteomes" id="UP001234202">
    <property type="component" value="Unassembled WGS sequence"/>
</dbReference>
<comment type="caution">
    <text evidence="1">The sequence shown here is derived from an EMBL/GenBank/DDBJ whole genome shotgun (WGS) entry which is preliminary data.</text>
</comment>
<proteinExistence type="predicted"/>
<protein>
    <submittedName>
        <fullName evidence="1">Uncharacterized protein</fullName>
    </submittedName>
</protein>
<evidence type="ECO:0000313" key="1">
    <source>
        <dbReference type="EMBL" id="KAJ9117668.1"/>
    </source>
</evidence>
<sequence>MSMINNQSSSNDEGHEKAQEKAIASISLCGSRQPFPLETPKQWRTAFDFLDKRITGNIYILSGRCGGGNMVHPVMDAKLTLHACNVADNTFAKIEKFKVVAKELAESDPESESHWKELEEMEGRLRKAVQEAKGRVGL</sequence>
<evidence type="ECO:0000313" key="2">
    <source>
        <dbReference type="Proteomes" id="UP001234202"/>
    </source>
</evidence>
<keyword evidence="2" id="KW-1185">Reference proteome</keyword>
<organism evidence="1 2">
    <name type="scientific">Naganishia onofrii</name>
    <dbReference type="NCBI Taxonomy" id="1851511"/>
    <lineage>
        <taxon>Eukaryota</taxon>
        <taxon>Fungi</taxon>
        <taxon>Dikarya</taxon>
        <taxon>Basidiomycota</taxon>
        <taxon>Agaricomycotina</taxon>
        <taxon>Tremellomycetes</taxon>
        <taxon>Filobasidiales</taxon>
        <taxon>Filobasidiaceae</taxon>
        <taxon>Naganishia</taxon>
    </lineage>
</organism>
<gene>
    <name evidence="1" type="ORF">QFC24_006382</name>
</gene>
<dbReference type="EMBL" id="JASBWV010000031">
    <property type="protein sequence ID" value="KAJ9117668.1"/>
    <property type="molecule type" value="Genomic_DNA"/>
</dbReference>